<dbReference type="GO" id="GO:0003700">
    <property type="term" value="F:DNA-binding transcription factor activity"/>
    <property type="evidence" value="ECO:0007669"/>
    <property type="project" value="InterPro"/>
</dbReference>
<dbReference type="InterPro" id="IPR036388">
    <property type="entry name" value="WH-like_DNA-bd_sf"/>
</dbReference>
<comment type="similarity">
    <text evidence="1">Belongs to the LysR transcriptional regulatory family.</text>
</comment>
<comment type="caution">
    <text evidence="6">The sequence shown here is derived from an EMBL/GenBank/DDBJ whole genome shotgun (WGS) entry which is preliminary data.</text>
</comment>
<dbReference type="Pfam" id="PF00126">
    <property type="entry name" value="HTH_1"/>
    <property type="match status" value="1"/>
</dbReference>
<feature type="domain" description="HTH lysR-type" evidence="5">
    <location>
        <begin position="14"/>
        <end position="71"/>
    </location>
</feature>
<dbReference type="OrthoDB" id="5526340at2"/>
<keyword evidence="4" id="KW-0804">Transcription</keyword>
<dbReference type="GO" id="GO:0006351">
    <property type="term" value="P:DNA-templated transcription"/>
    <property type="evidence" value="ECO:0007669"/>
    <property type="project" value="TreeGrafter"/>
</dbReference>
<evidence type="ECO:0000259" key="5">
    <source>
        <dbReference type="PROSITE" id="PS50931"/>
    </source>
</evidence>
<evidence type="ECO:0000256" key="3">
    <source>
        <dbReference type="ARBA" id="ARBA00023125"/>
    </source>
</evidence>
<dbReference type="PRINTS" id="PR00039">
    <property type="entry name" value="HTHLYSR"/>
</dbReference>
<dbReference type="Gene3D" id="3.40.190.10">
    <property type="entry name" value="Periplasmic binding protein-like II"/>
    <property type="match status" value="2"/>
</dbReference>
<gene>
    <name evidence="6" type="ORF">C9J12_08570</name>
</gene>
<dbReference type="InterPro" id="IPR000847">
    <property type="entry name" value="LysR_HTH_N"/>
</dbReference>
<dbReference type="InterPro" id="IPR036390">
    <property type="entry name" value="WH_DNA-bd_sf"/>
</dbReference>
<organism evidence="6 7">
    <name type="scientific">Photobacterium frigidiphilum</name>
    <dbReference type="NCBI Taxonomy" id="264736"/>
    <lineage>
        <taxon>Bacteria</taxon>
        <taxon>Pseudomonadati</taxon>
        <taxon>Pseudomonadota</taxon>
        <taxon>Gammaproteobacteria</taxon>
        <taxon>Vibrionales</taxon>
        <taxon>Vibrionaceae</taxon>
        <taxon>Photobacterium</taxon>
    </lineage>
</organism>
<dbReference type="SUPFAM" id="SSF46785">
    <property type="entry name" value="Winged helix' DNA-binding domain"/>
    <property type="match status" value="1"/>
</dbReference>
<reference evidence="6 7" key="1">
    <citation type="submission" date="2018-01" db="EMBL/GenBank/DDBJ databases">
        <title>Whole genome sequencing of Histamine producing bacteria.</title>
        <authorList>
            <person name="Butler K."/>
        </authorList>
    </citation>
    <scope>NUCLEOTIDE SEQUENCE [LARGE SCALE GENOMIC DNA]</scope>
    <source>
        <strain evidence="6 7">JCM 12947</strain>
    </source>
</reference>
<protein>
    <submittedName>
        <fullName evidence="6">LysR family transcriptional regulator</fullName>
    </submittedName>
</protein>
<keyword evidence="2" id="KW-0805">Transcription regulation</keyword>
<dbReference type="Gene3D" id="1.10.10.10">
    <property type="entry name" value="Winged helix-like DNA-binding domain superfamily/Winged helix DNA-binding domain"/>
    <property type="match status" value="1"/>
</dbReference>
<dbReference type="EMBL" id="PYMJ01000006">
    <property type="protein sequence ID" value="PSU49529.1"/>
    <property type="molecule type" value="Genomic_DNA"/>
</dbReference>
<sequence>MNDPVSNKYVSRVPHLSWFMAFKAVADKQSFTLASRELHLTQPAISQQVSKLESLLKTKLFFRSSRKVVMTEDGERLYEKINMPFNALLNIVDEFNENSNSYNLNIETEPVFSRLFISKYLIEFLNKHNYVLVRQVLTTHHLDFLPETELAIKWGEGSWDGFDAQFLLGLNYVPVCSPQYAKEHNLVTTSDLSKAVLIHERDTTDWQYWHKHHPVQGIDIKKGHVAGESDAVMSMAMAGLGVALCGYELVKEHLERNDLILPFPELHVRHHKAYYILTRKNTVLSKEAIGFINFLTKISLSFDTDTNCWEETTDVR</sequence>
<dbReference type="FunFam" id="1.10.10.10:FF:000001">
    <property type="entry name" value="LysR family transcriptional regulator"/>
    <property type="match status" value="1"/>
</dbReference>
<dbReference type="InterPro" id="IPR058163">
    <property type="entry name" value="LysR-type_TF_proteobact-type"/>
</dbReference>
<evidence type="ECO:0000256" key="4">
    <source>
        <dbReference type="ARBA" id="ARBA00023163"/>
    </source>
</evidence>
<evidence type="ECO:0000313" key="7">
    <source>
        <dbReference type="Proteomes" id="UP000240987"/>
    </source>
</evidence>
<dbReference type="Pfam" id="PF03466">
    <property type="entry name" value="LysR_substrate"/>
    <property type="match status" value="1"/>
</dbReference>
<dbReference type="GO" id="GO:0043565">
    <property type="term" value="F:sequence-specific DNA binding"/>
    <property type="evidence" value="ECO:0007669"/>
    <property type="project" value="TreeGrafter"/>
</dbReference>
<dbReference type="AlphaFoldDB" id="A0A2T3JKK6"/>
<dbReference type="SUPFAM" id="SSF53850">
    <property type="entry name" value="Periplasmic binding protein-like II"/>
    <property type="match status" value="1"/>
</dbReference>
<dbReference type="InterPro" id="IPR005119">
    <property type="entry name" value="LysR_subst-bd"/>
</dbReference>
<dbReference type="PANTHER" id="PTHR30537:SF32">
    <property type="entry name" value="HTH-TYPE TRANSCRIPTIONAL REGULATOR DSDC"/>
    <property type="match status" value="1"/>
</dbReference>
<name>A0A2T3JKK6_9GAMM</name>
<evidence type="ECO:0000256" key="2">
    <source>
        <dbReference type="ARBA" id="ARBA00023015"/>
    </source>
</evidence>
<keyword evidence="3" id="KW-0238">DNA-binding</keyword>
<accession>A0A2T3JKK6</accession>
<dbReference type="RefSeq" id="WP_107242317.1">
    <property type="nucleotide sequence ID" value="NZ_PYMJ01000006.1"/>
</dbReference>
<dbReference type="PANTHER" id="PTHR30537">
    <property type="entry name" value="HTH-TYPE TRANSCRIPTIONAL REGULATOR"/>
    <property type="match status" value="1"/>
</dbReference>
<evidence type="ECO:0000313" key="6">
    <source>
        <dbReference type="EMBL" id="PSU49529.1"/>
    </source>
</evidence>
<keyword evidence="7" id="KW-1185">Reference proteome</keyword>
<proteinExistence type="inferred from homology"/>
<dbReference type="Proteomes" id="UP000240987">
    <property type="component" value="Unassembled WGS sequence"/>
</dbReference>
<evidence type="ECO:0000256" key="1">
    <source>
        <dbReference type="ARBA" id="ARBA00009437"/>
    </source>
</evidence>
<dbReference type="PROSITE" id="PS50931">
    <property type="entry name" value="HTH_LYSR"/>
    <property type="match status" value="1"/>
</dbReference>